<gene>
    <name evidence="8" type="ORF">AVR91_0211020</name>
</gene>
<evidence type="ECO:0000256" key="4">
    <source>
        <dbReference type="ARBA" id="ARBA00022679"/>
    </source>
</evidence>
<dbReference type="Gene3D" id="3.40.50.2000">
    <property type="entry name" value="Glycogen Phosphorylase B"/>
    <property type="match status" value="2"/>
</dbReference>
<comment type="pathway">
    <text evidence="1">Antibiotic biosynthesis; vancomycin biosynthesis.</text>
</comment>
<evidence type="ECO:0000256" key="3">
    <source>
        <dbReference type="ARBA" id="ARBA00022676"/>
    </source>
</evidence>
<dbReference type="FunFam" id="3.40.50.2000:FF:000292">
    <property type="entry name" value="Glycosyltransferase GtfE"/>
    <property type="match status" value="1"/>
</dbReference>
<dbReference type="Pfam" id="PF03033">
    <property type="entry name" value="Glyco_transf_28"/>
    <property type="match status" value="1"/>
</dbReference>
<dbReference type="RefSeq" id="WP_063275797.1">
    <property type="nucleotide sequence ID" value="NZ_LQMT02000011.1"/>
</dbReference>
<evidence type="ECO:0000313" key="8">
    <source>
        <dbReference type="EMBL" id="ONF72077.1"/>
    </source>
</evidence>
<dbReference type="Proteomes" id="UP000076660">
    <property type="component" value="Unassembled WGS sequence"/>
</dbReference>
<dbReference type="UniPathway" id="UPA00162"/>
<reference evidence="8 9" key="1">
    <citation type="submission" date="2016-12" db="EMBL/GenBank/DDBJ databases">
        <title>Amycolatopsis keratiniphila subsp. keratiniphila genome sequencing and assembly.</title>
        <authorList>
            <person name="Mayilraj S."/>
            <person name="Kaur N."/>
        </authorList>
    </citation>
    <scope>NUCLEOTIDE SEQUENCE [LARGE SCALE GENOMIC DNA]</scope>
    <source>
        <strain evidence="8 9">DSM 44409</strain>
    </source>
</reference>
<dbReference type="GO" id="GO:0016758">
    <property type="term" value="F:hexosyltransferase activity"/>
    <property type="evidence" value="ECO:0007669"/>
    <property type="project" value="InterPro"/>
</dbReference>
<dbReference type="FunFam" id="3.40.50.2000:FF:000009">
    <property type="entry name" value="Sterol 3-beta-glucosyltransferase UGT80A2"/>
    <property type="match status" value="1"/>
</dbReference>
<feature type="domain" description="Glycosyltransferase family 28 N-terminal" evidence="6">
    <location>
        <begin position="3"/>
        <end position="127"/>
    </location>
</feature>
<evidence type="ECO:0000313" key="9">
    <source>
        <dbReference type="Proteomes" id="UP000076660"/>
    </source>
</evidence>
<keyword evidence="5" id="KW-0045">Antibiotic biosynthesis</keyword>
<keyword evidence="4 8" id="KW-0808">Transferase</keyword>
<feature type="domain" description="Erythromycin biosynthesis protein CIII-like C-terminal" evidence="7">
    <location>
        <begin position="273"/>
        <end position="364"/>
    </location>
</feature>
<keyword evidence="3" id="KW-0328">Glycosyltransferase</keyword>
<dbReference type="GO" id="GO:0008194">
    <property type="term" value="F:UDP-glycosyltransferase activity"/>
    <property type="evidence" value="ECO:0007669"/>
    <property type="project" value="InterPro"/>
</dbReference>
<dbReference type="InterPro" id="IPR004276">
    <property type="entry name" value="GlycoTrans_28_N"/>
</dbReference>
<proteinExistence type="inferred from homology"/>
<dbReference type="EMBL" id="LQMT02000011">
    <property type="protein sequence ID" value="ONF72077.1"/>
    <property type="molecule type" value="Genomic_DNA"/>
</dbReference>
<protein>
    <submittedName>
        <fullName evidence="8">Glycosyl transferase</fullName>
    </submittedName>
</protein>
<organism evidence="8 9">
    <name type="scientific">Amycolatopsis keratiniphila subsp. keratiniphila</name>
    <dbReference type="NCBI Taxonomy" id="227715"/>
    <lineage>
        <taxon>Bacteria</taxon>
        <taxon>Bacillati</taxon>
        <taxon>Actinomycetota</taxon>
        <taxon>Actinomycetes</taxon>
        <taxon>Pseudonocardiales</taxon>
        <taxon>Pseudonocardiaceae</taxon>
        <taxon>Amycolatopsis</taxon>
        <taxon>Amycolatopsis japonica group</taxon>
    </lineage>
</organism>
<comment type="similarity">
    <text evidence="2">Belongs to the glycosyltransferase 28 family.</text>
</comment>
<dbReference type="InterPro" id="IPR050426">
    <property type="entry name" value="Glycosyltransferase_28"/>
</dbReference>
<dbReference type="GO" id="GO:0033072">
    <property type="term" value="P:vancomycin biosynthetic process"/>
    <property type="evidence" value="ECO:0007669"/>
    <property type="project" value="UniProtKB-UniPathway"/>
</dbReference>
<evidence type="ECO:0000256" key="2">
    <source>
        <dbReference type="ARBA" id="ARBA00006962"/>
    </source>
</evidence>
<dbReference type="CDD" id="cd03784">
    <property type="entry name" value="GT1_Gtf-like"/>
    <property type="match status" value="1"/>
</dbReference>
<evidence type="ECO:0000256" key="5">
    <source>
        <dbReference type="ARBA" id="ARBA00023194"/>
    </source>
</evidence>
<dbReference type="GO" id="GO:0005975">
    <property type="term" value="P:carbohydrate metabolic process"/>
    <property type="evidence" value="ECO:0007669"/>
    <property type="project" value="InterPro"/>
</dbReference>
<dbReference type="InterPro" id="IPR002213">
    <property type="entry name" value="UDP_glucos_trans"/>
</dbReference>
<evidence type="ECO:0000259" key="6">
    <source>
        <dbReference type="Pfam" id="PF03033"/>
    </source>
</evidence>
<evidence type="ECO:0000256" key="1">
    <source>
        <dbReference type="ARBA" id="ARBA00004660"/>
    </source>
</evidence>
<sequence>MRVLISGCGSRGDTEPLVALGVRLRELGAEVLMCLPPDYAERCAEVGVPMTPVGRPVRAGAREPGEPPPGAPEVVGQVVGEWFDKVSAAAEGCDAVVASGLLPAAVAVRSVAEKRGIPYFYAVWSPDHLPSWHDRAERELYNQGADKHFGGVVNERRADVGLPPVTNLFDYGYTGEPWLATDPILAPPPGGAYARQTGAWILPDERPLPEALEAFLADGPPPVYVGFGSSSGASTAGAVQVAIEAIRAKGRRVVASRGWADLALPEDDADCFVVGEVNLQALFARVAVAIHHDSTGTTYVATQAGVPQIVVRNVIDNVVEQVYFADRVAELGVGVALEGPIPAFDAMSAALTTTLAPEARTRAAAVAGTIRTDGTTVAAEELFDAAGREEPAVPA</sequence>
<evidence type="ECO:0000259" key="7">
    <source>
        <dbReference type="Pfam" id="PF06722"/>
    </source>
</evidence>
<comment type="caution">
    <text evidence="8">The sequence shown here is derived from an EMBL/GenBank/DDBJ whole genome shotgun (WGS) entry which is preliminary data.</text>
</comment>
<dbReference type="SUPFAM" id="SSF53756">
    <property type="entry name" value="UDP-Glycosyltransferase/glycogen phosphorylase"/>
    <property type="match status" value="1"/>
</dbReference>
<dbReference type="PANTHER" id="PTHR48050">
    <property type="entry name" value="STEROL 3-BETA-GLUCOSYLTRANSFERASE"/>
    <property type="match status" value="1"/>
</dbReference>
<name>A0A1W2LY39_9PSEU</name>
<dbReference type="InterPro" id="IPR010610">
    <property type="entry name" value="EryCIII-like_C"/>
</dbReference>
<dbReference type="AlphaFoldDB" id="A0A1W2LY39"/>
<dbReference type="Pfam" id="PF06722">
    <property type="entry name" value="EryCIII-like_C"/>
    <property type="match status" value="1"/>
</dbReference>
<dbReference type="OrthoDB" id="3253247at2"/>
<accession>A0A1W2LY39</accession>
<dbReference type="PANTHER" id="PTHR48050:SF13">
    <property type="entry name" value="STEROL 3-BETA-GLUCOSYLTRANSFERASE UGT80A2"/>
    <property type="match status" value="1"/>
</dbReference>